<dbReference type="EMBL" id="CAJOBH010155840">
    <property type="protein sequence ID" value="CAF4861848.1"/>
    <property type="molecule type" value="Genomic_DNA"/>
</dbReference>
<proteinExistence type="predicted"/>
<dbReference type="EMBL" id="CAJOBI010215046">
    <property type="protein sequence ID" value="CAF5027475.1"/>
    <property type="molecule type" value="Genomic_DNA"/>
</dbReference>
<reference evidence="1" key="1">
    <citation type="submission" date="2021-02" db="EMBL/GenBank/DDBJ databases">
        <authorList>
            <person name="Nowell W R."/>
        </authorList>
    </citation>
    <scope>NUCLEOTIDE SEQUENCE</scope>
</reference>
<evidence type="ECO:0000313" key="4">
    <source>
        <dbReference type="EMBL" id="CAF5035792.1"/>
    </source>
</evidence>
<evidence type="ECO:0000313" key="6">
    <source>
        <dbReference type="Proteomes" id="UP000681967"/>
    </source>
</evidence>
<evidence type="ECO:0000313" key="5">
    <source>
        <dbReference type="EMBL" id="CAF5050337.1"/>
    </source>
</evidence>
<dbReference type="EMBL" id="CAJOBH010159649">
    <property type="protein sequence ID" value="CAF4874141.1"/>
    <property type="molecule type" value="Genomic_DNA"/>
</dbReference>
<organism evidence="1 6">
    <name type="scientific">Rotaria magnacalcarata</name>
    <dbReference type="NCBI Taxonomy" id="392030"/>
    <lineage>
        <taxon>Eukaryota</taxon>
        <taxon>Metazoa</taxon>
        <taxon>Spiralia</taxon>
        <taxon>Gnathifera</taxon>
        <taxon>Rotifera</taxon>
        <taxon>Eurotatoria</taxon>
        <taxon>Bdelloidea</taxon>
        <taxon>Philodinida</taxon>
        <taxon>Philodinidae</taxon>
        <taxon>Rotaria</taxon>
    </lineage>
</organism>
<dbReference type="Proteomes" id="UP000681967">
    <property type="component" value="Unassembled WGS sequence"/>
</dbReference>
<comment type="caution">
    <text evidence="1">The sequence shown here is derived from an EMBL/GenBank/DDBJ whole genome shotgun (WGS) entry which is preliminary data.</text>
</comment>
<gene>
    <name evidence="1" type="ORF">BYL167_LOCUS50601</name>
    <name evidence="2" type="ORF">BYL167_LOCUS51083</name>
    <name evidence="4" type="ORF">GIL414_LOCUS59150</name>
    <name evidence="5" type="ORF">GIL414_LOCUS59923</name>
    <name evidence="3" type="ORF">SMN809_LOCUS57937</name>
</gene>
<evidence type="ECO:0000313" key="3">
    <source>
        <dbReference type="EMBL" id="CAF5027475.1"/>
    </source>
</evidence>
<dbReference type="AlphaFoldDB" id="A0A8S3C533"/>
<dbReference type="Proteomes" id="UP000681720">
    <property type="component" value="Unassembled WGS sequence"/>
</dbReference>
<name>A0A8S3C533_9BILA</name>
<feature type="non-terminal residue" evidence="1">
    <location>
        <position position="1"/>
    </location>
</feature>
<sequence length="39" mass="4907">MAEKKRQKWIREKAEIERLQMEIQYDQLKQQLSPRHNKP</sequence>
<evidence type="ECO:0000313" key="2">
    <source>
        <dbReference type="EMBL" id="CAF4874141.1"/>
    </source>
</evidence>
<dbReference type="EMBL" id="CAJOBJ010222317">
    <property type="protein sequence ID" value="CAF5035792.1"/>
    <property type="molecule type" value="Genomic_DNA"/>
</dbReference>
<dbReference type="Proteomes" id="UP000676336">
    <property type="component" value="Unassembled WGS sequence"/>
</dbReference>
<evidence type="ECO:0000313" key="1">
    <source>
        <dbReference type="EMBL" id="CAF4861848.1"/>
    </source>
</evidence>
<accession>A0A8S3C533</accession>
<dbReference type="EMBL" id="CAJOBJ010228932">
    <property type="protein sequence ID" value="CAF5050337.1"/>
    <property type="molecule type" value="Genomic_DNA"/>
</dbReference>
<protein>
    <submittedName>
        <fullName evidence="1">Uncharacterized protein</fullName>
    </submittedName>
</protein>